<feature type="region of interest" description="Disordered" evidence="2">
    <location>
        <begin position="302"/>
        <end position="379"/>
    </location>
</feature>
<feature type="compositionally biased region" description="Acidic residues" evidence="2">
    <location>
        <begin position="323"/>
        <end position="338"/>
    </location>
</feature>
<evidence type="ECO:0000256" key="1">
    <source>
        <dbReference type="SAM" id="Coils"/>
    </source>
</evidence>
<protein>
    <submittedName>
        <fullName evidence="3">Uncharacterized protein</fullName>
    </submittedName>
</protein>
<reference evidence="3 4" key="1">
    <citation type="journal article" date="2015" name="Sci. Rep.">
        <title>Genome of the facultative scuticociliatosis pathogen Pseudocohnilembus persalinus provides insight into its virulence through horizontal gene transfer.</title>
        <authorList>
            <person name="Xiong J."/>
            <person name="Wang G."/>
            <person name="Cheng J."/>
            <person name="Tian M."/>
            <person name="Pan X."/>
            <person name="Warren A."/>
            <person name="Jiang C."/>
            <person name="Yuan D."/>
            <person name="Miao W."/>
        </authorList>
    </citation>
    <scope>NUCLEOTIDE SEQUENCE [LARGE SCALE GENOMIC DNA]</scope>
    <source>
        <strain evidence="3">36N120E</strain>
    </source>
</reference>
<accession>A0A0V0Q8G2</accession>
<evidence type="ECO:0000313" key="4">
    <source>
        <dbReference type="Proteomes" id="UP000054937"/>
    </source>
</evidence>
<feature type="compositionally biased region" description="Basic and acidic residues" evidence="2">
    <location>
        <begin position="546"/>
        <end position="562"/>
    </location>
</feature>
<keyword evidence="1" id="KW-0175">Coiled coil</keyword>
<feature type="region of interest" description="Disordered" evidence="2">
    <location>
        <begin position="546"/>
        <end position="584"/>
    </location>
</feature>
<evidence type="ECO:0000313" key="3">
    <source>
        <dbReference type="EMBL" id="KRW98465.1"/>
    </source>
</evidence>
<organism evidence="3 4">
    <name type="scientific">Pseudocohnilembus persalinus</name>
    <name type="common">Ciliate</name>
    <dbReference type="NCBI Taxonomy" id="266149"/>
    <lineage>
        <taxon>Eukaryota</taxon>
        <taxon>Sar</taxon>
        <taxon>Alveolata</taxon>
        <taxon>Ciliophora</taxon>
        <taxon>Intramacronucleata</taxon>
        <taxon>Oligohymenophorea</taxon>
        <taxon>Scuticociliatia</taxon>
        <taxon>Philasterida</taxon>
        <taxon>Pseudocohnilembidae</taxon>
        <taxon>Pseudocohnilembus</taxon>
    </lineage>
</organism>
<dbReference type="Proteomes" id="UP000054937">
    <property type="component" value="Unassembled WGS sequence"/>
</dbReference>
<keyword evidence="4" id="KW-1185">Reference proteome</keyword>
<sequence length="584" mass="69174">MKKAHEKIQSNVDFLKNSLTKLLVAKKNGEKISNNEELTSEHNQIFQTLMRLRKLQSEEIKSKENEIVSHKEQIKALLNEELQQREKKAQFLKEREQYKKKMMEEHDKSIRQFTEDLPKKLVDICKEIKPVQQIFKIPYQQNPYQIQLEGQLTLLLKRLYQELKPYFISDDIEEEMEIFTTLPYYMTSGGKKYELSGHVIQLNFDQVSKENKSELEKKCADLKINLNYSSIFPFKFLFREQPKLKKIMLSTEKSGLIKVEDFFKTNLFGIANNITIDDSKGSQSTFYQIEFLNNIVHQGFQEEEDPKLSKRMGRKERKGSDSESNEEDEQEDELEEVLSSESGDISNQQIEEEMEEKKDQTEENQEEENQENNNNGQNKGEFLVEQIRKRAIQMLVLNGVLDHLNKLEISKIGKISQLKKIGLKEFNQLQDKKTNIDEEEGEYKETLEDTNTQNNQLFDRQIYKFQIDNIQVPGLKQTGTLQLYHEYPTKQYGKNYKQWLSTQQMSDIEKEVNKKKYEGDDLGLYYQFQELIKFLGDPSLLVKNQEMEQEKQQLEKEKEEQQKVQNKNQLPKQKQDEKIEVEQQ</sequence>
<proteinExistence type="predicted"/>
<dbReference type="EMBL" id="LDAU01000243">
    <property type="protein sequence ID" value="KRW98465.1"/>
    <property type="molecule type" value="Genomic_DNA"/>
</dbReference>
<gene>
    <name evidence="3" type="ORF">PPERSA_03296</name>
</gene>
<name>A0A0V0Q8G2_PSEPJ</name>
<dbReference type="InParanoid" id="A0A0V0Q8G2"/>
<feature type="coiled-coil region" evidence="1">
    <location>
        <begin position="53"/>
        <end position="95"/>
    </location>
</feature>
<dbReference type="AlphaFoldDB" id="A0A0V0Q8G2"/>
<comment type="caution">
    <text evidence="3">The sequence shown here is derived from an EMBL/GenBank/DDBJ whole genome shotgun (WGS) entry which is preliminary data.</text>
</comment>
<feature type="compositionally biased region" description="Basic and acidic residues" evidence="2">
    <location>
        <begin position="573"/>
        <end position="584"/>
    </location>
</feature>
<evidence type="ECO:0000256" key="2">
    <source>
        <dbReference type="SAM" id="MobiDB-lite"/>
    </source>
</evidence>